<protein>
    <submittedName>
        <fullName evidence="5">Monooxygenase</fullName>
    </submittedName>
</protein>
<organism evidence="5 6">
    <name type="scientific">Immersiella caudata</name>
    <dbReference type="NCBI Taxonomy" id="314043"/>
    <lineage>
        <taxon>Eukaryota</taxon>
        <taxon>Fungi</taxon>
        <taxon>Dikarya</taxon>
        <taxon>Ascomycota</taxon>
        <taxon>Pezizomycotina</taxon>
        <taxon>Sordariomycetes</taxon>
        <taxon>Sordariomycetidae</taxon>
        <taxon>Sordariales</taxon>
        <taxon>Lasiosphaeriaceae</taxon>
        <taxon>Immersiella</taxon>
    </lineage>
</organism>
<dbReference type="Pfam" id="PF00264">
    <property type="entry name" value="Tyrosinase"/>
    <property type="match status" value="1"/>
</dbReference>
<dbReference type="GO" id="GO:0046872">
    <property type="term" value="F:metal ion binding"/>
    <property type="evidence" value="ECO:0007669"/>
    <property type="project" value="UniProtKB-KW"/>
</dbReference>
<dbReference type="PANTHER" id="PTHR11474">
    <property type="entry name" value="TYROSINASE FAMILY MEMBER"/>
    <property type="match status" value="1"/>
</dbReference>
<keyword evidence="5" id="KW-0503">Monooxygenase</keyword>
<keyword evidence="2" id="KW-0186">Copper</keyword>
<comment type="caution">
    <text evidence="5">The sequence shown here is derived from an EMBL/GenBank/DDBJ whole genome shotgun (WGS) entry which is preliminary data.</text>
</comment>
<dbReference type="SUPFAM" id="SSF48056">
    <property type="entry name" value="Di-copper centre-containing domain"/>
    <property type="match status" value="1"/>
</dbReference>
<sequence>MKFLPSLLALSASLTPTLALPQPPSTLAARACTNPKVRKEWSKATAAERSSYISAVKCLTTKPSKLGKNHRLFDDFVYLHFTVFQHVHGVAAFLPWHRYLIVLYERELQACGYNGNAMYWDWVADSAAPSKAAVFDPVTGFGGNGTAEPSNDDWVTTYCVKNGPFSNLQLKYWNADDRPHCLQRFFALGYPAGPDIPEPVAEMLGDNYSPAIMAQINAENVFSDFGHGLENEPHAAVHLGVGGLAGDMGPQSSSPNDPLFFLHHTQVDRLWWLWQQQNPSKRTMEYNGMRFDGSAATLDDLLPVLGLGADLPVRDFMDVSTDNLCYKY</sequence>
<reference evidence="5" key="1">
    <citation type="submission" date="2023-06" db="EMBL/GenBank/DDBJ databases">
        <title>Genome-scale phylogeny and comparative genomics of the fungal order Sordariales.</title>
        <authorList>
            <consortium name="Lawrence Berkeley National Laboratory"/>
            <person name="Hensen N."/>
            <person name="Bonometti L."/>
            <person name="Westerberg I."/>
            <person name="Brannstrom I.O."/>
            <person name="Guillou S."/>
            <person name="Cros-Aarteil S."/>
            <person name="Calhoun S."/>
            <person name="Haridas S."/>
            <person name="Kuo A."/>
            <person name="Mondo S."/>
            <person name="Pangilinan J."/>
            <person name="Riley R."/>
            <person name="Labutti K."/>
            <person name="Andreopoulos B."/>
            <person name="Lipzen A."/>
            <person name="Chen C."/>
            <person name="Yanf M."/>
            <person name="Daum C."/>
            <person name="Ng V."/>
            <person name="Clum A."/>
            <person name="Steindorff A."/>
            <person name="Ohm R."/>
            <person name="Martin F."/>
            <person name="Silar P."/>
            <person name="Natvig D."/>
            <person name="Lalanne C."/>
            <person name="Gautier V."/>
            <person name="Ament-Velasquez S.L."/>
            <person name="Kruys A."/>
            <person name="Hutchinson M.I."/>
            <person name="Powell A.J."/>
            <person name="Barry K."/>
            <person name="Miller A.N."/>
            <person name="Grigoriev I.V."/>
            <person name="Debuchy R."/>
            <person name="Gladieux P."/>
            <person name="Thoren M.H."/>
            <person name="Johannesson H."/>
        </authorList>
    </citation>
    <scope>NUCLEOTIDE SEQUENCE</scope>
    <source>
        <strain evidence="5">CBS 606.72</strain>
    </source>
</reference>
<feature type="domain" description="Tyrosinase copper-binding" evidence="4">
    <location>
        <begin position="257"/>
        <end position="268"/>
    </location>
</feature>
<evidence type="ECO:0000259" key="4">
    <source>
        <dbReference type="PROSITE" id="PS00498"/>
    </source>
</evidence>
<evidence type="ECO:0000256" key="1">
    <source>
        <dbReference type="ARBA" id="ARBA00022723"/>
    </source>
</evidence>
<keyword evidence="6" id="KW-1185">Reference proteome</keyword>
<accession>A0AA39WR87</accession>
<gene>
    <name evidence="5" type="ORF">B0T14DRAFT_429250</name>
</gene>
<dbReference type="InterPro" id="IPR050316">
    <property type="entry name" value="Tyrosinase/Hemocyanin"/>
</dbReference>
<dbReference type="InterPro" id="IPR002227">
    <property type="entry name" value="Tyrosinase_Cu-bd"/>
</dbReference>
<keyword evidence="1" id="KW-0479">Metal-binding</keyword>
<dbReference type="InterPro" id="IPR008922">
    <property type="entry name" value="Di-copper_centre_dom_sf"/>
</dbReference>
<dbReference type="Proteomes" id="UP001175000">
    <property type="component" value="Unassembled WGS sequence"/>
</dbReference>
<dbReference type="PROSITE" id="PS00498">
    <property type="entry name" value="TYROSINASE_2"/>
    <property type="match status" value="1"/>
</dbReference>
<evidence type="ECO:0000256" key="2">
    <source>
        <dbReference type="ARBA" id="ARBA00023008"/>
    </source>
</evidence>
<evidence type="ECO:0000313" key="5">
    <source>
        <dbReference type="EMBL" id="KAK0620103.1"/>
    </source>
</evidence>
<dbReference type="Gene3D" id="1.10.1280.10">
    <property type="entry name" value="Di-copper center containing domain from catechol oxidase"/>
    <property type="match status" value="1"/>
</dbReference>
<feature type="chain" id="PRO_5041355398" evidence="3">
    <location>
        <begin position="20"/>
        <end position="328"/>
    </location>
</feature>
<dbReference type="PANTHER" id="PTHR11474:SF126">
    <property type="entry name" value="TYROSINASE-LIKE PROTEIN TYR-1-RELATED"/>
    <property type="match status" value="1"/>
</dbReference>
<dbReference type="AlphaFoldDB" id="A0AA39WR87"/>
<feature type="signal peptide" evidence="3">
    <location>
        <begin position="1"/>
        <end position="19"/>
    </location>
</feature>
<dbReference type="GO" id="GO:0004497">
    <property type="term" value="F:monooxygenase activity"/>
    <property type="evidence" value="ECO:0007669"/>
    <property type="project" value="UniProtKB-KW"/>
</dbReference>
<proteinExistence type="predicted"/>
<keyword evidence="3" id="KW-0732">Signal</keyword>
<evidence type="ECO:0000256" key="3">
    <source>
        <dbReference type="SAM" id="SignalP"/>
    </source>
</evidence>
<dbReference type="PRINTS" id="PR00092">
    <property type="entry name" value="TYROSINASE"/>
</dbReference>
<dbReference type="EMBL" id="JAULSU010000004">
    <property type="protein sequence ID" value="KAK0620103.1"/>
    <property type="molecule type" value="Genomic_DNA"/>
</dbReference>
<name>A0AA39WR87_9PEZI</name>
<keyword evidence="5" id="KW-0560">Oxidoreductase</keyword>
<evidence type="ECO:0000313" key="6">
    <source>
        <dbReference type="Proteomes" id="UP001175000"/>
    </source>
</evidence>